<evidence type="ECO:0000313" key="2">
    <source>
        <dbReference type="Proteomes" id="UP000247409"/>
    </source>
</evidence>
<proteinExistence type="predicted"/>
<accession>A0A2V3IV18</accession>
<evidence type="ECO:0000313" key="1">
    <source>
        <dbReference type="EMBL" id="PXF45986.1"/>
    </source>
</evidence>
<sequence>MTRSGFTALNAKRVDLSKKTGKKSGVLCTKILQQASEAVFSWNDFENLIKGAATPTNAVPSSHVLGSKKQYSNILLQAHKAGMLAWSVVSKENNAYREIANHITMYSFAVVKDEARDRLIRCSKFQNQLLPDPPHTFVPCPELFSKYSLGCGKLSSFYLDIENMVYNIPLPPEMATIFPLQAIRASVLPKELLSFDAYHRQISAPPPPENDAHGV</sequence>
<name>A0A2V3IV18_9FLOR</name>
<organism evidence="1 2">
    <name type="scientific">Gracilariopsis chorda</name>
    <dbReference type="NCBI Taxonomy" id="448386"/>
    <lineage>
        <taxon>Eukaryota</taxon>
        <taxon>Rhodophyta</taxon>
        <taxon>Florideophyceae</taxon>
        <taxon>Rhodymeniophycidae</taxon>
        <taxon>Gracilariales</taxon>
        <taxon>Gracilariaceae</taxon>
        <taxon>Gracilariopsis</taxon>
    </lineage>
</organism>
<protein>
    <submittedName>
        <fullName evidence="1">Uncharacterized protein</fullName>
    </submittedName>
</protein>
<comment type="caution">
    <text evidence="1">The sequence shown here is derived from an EMBL/GenBank/DDBJ whole genome shotgun (WGS) entry which is preliminary data.</text>
</comment>
<dbReference type="AlphaFoldDB" id="A0A2V3IV18"/>
<reference evidence="1 2" key="1">
    <citation type="journal article" date="2018" name="Mol. Biol. Evol.">
        <title>Analysis of the draft genome of the red seaweed Gracilariopsis chorda provides insights into genome size evolution in Rhodophyta.</title>
        <authorList>
            <person name="Lee J."/>
            <person name="Yang E.C."/>
            <person name="Graf L."/>
            <person name="Yang J.H."/>
            <person name="Qiu H."/>
            <person name="Zel Zion U."/>
            <person name="Chan C.X."/>
            <person name="Stephens T.G."/>
            <person name="Weber A.P.M."/>
            <person name="Boo G.H."/>
            <person name="Boo S.M."/>
            <person name="Kim K.M."/>
            <person name="Shin Y."/>
            <person name="Jung M."/>
            <person name="Lee S.J."/>
            <person name="Yim H.S."/>
            <person name="Lee J.H."/>
            <person name="Bhattacharya D."/>
            <person name="Yoon H.S."/>
        </authorList>
    </citation>
    <scope>NUCLEOTIDE SEQUENCE [LARGE SCALE GENOMIC DNA]</scope>
    <source>
        <strain evidence="1 2">SKKU-2015</strain>
        <tissue evidence="1">Whole body</tissue>
    </source>
</reference>
<dbReference type="Proteomes" id="UP000247409">
    <property type="component" value="Unassembled WGS sequence"/>
</dbReference>
<dbReference type="OrthoDB" id="12718at2759"/>
<keyword evidence="2" id="KW-1185">Reference proteome</keyword>
<gene>
    <name evidence="1" type="ORF">BWQ96_04242</name>
</gene>
<dbReference type="EMBL" id="NBIV01000047">
    <property type="protein sequence ID" value="PXF45986.1"/>
    <property type="molecule type" value="Genomic_DNA"/>
</dbReference>